<evidence type="ECO:0000313" key="2">
    <source>
        <dbReference type="EMBL" id="KPH53698.1"/>
    </source>
</evidence>
<accession>A0A0N1MP97</accession>
<dbReference type="AlphaFoldDB" id="A0A0N1MP97"/>
<dbReference type="EMBL" id="JNOC01000127">
    <property type="protein sequence ID" value="KPH53698.1"/>
    <property type="molecule type" value="Genomic_DNA"/>
</dbReference>
<organism evidence="2 3">
    <name type="scientific">Helicobacter pullorum</name>
    <dbReference type="NCBI Taxonomy" id="35818"/>
    <lineage>
        <taxon>Bacteria</taxon>
        <taxon>Pseudomonadati</taxon>
        <taxon>Campylobacterota</taxon>
        <taxon>Epsilonproteobacteria</taxon>
        <taxon>Campylobacterales</taxon>
        <taxon>Helicobacteraceae</taxon>
        <taxon>Helicobacter</taxon>
    </lineage>
</organism>
<protein>
    <submittedName>
        <fullName evidence="2">Uncharacterized protein</fullName>
    </submittedName>
</protein>
<comment type="caution">
    <text evidence="2">The sequence shown here is derived from an EMBL/GenBank/DDBJ whole genome shotgun (WGS) entry which is preliminary data.</text>
</comment>
<evidence type="ECO:0000256" key="1">
    <source>
        <dbReference type="SAM" id="MobiDB-lite"/>
    </source>
</evidence>
<proteinExistence type="predicted"/>
<feature type="region of interest" description="Disordered" evidence="1">
    <location>
        <begin position="127"/>
        <end position="158"/>
    </location>
</feature>
<reference evidence="2 3" key="1">
    <citation type="submission" date="2014-06" db="EMBL/GenBank/DDBJ databases">
        <title>Helicobacter pullorum isolates in fresh chicken meat - phenotypic and genotypic features.</title>
        <authorList>
            <person name="Borges V."/>
            <person name="Santos A."/>
            <person name="Correia C.B."/>
            <person name="Saraiva M."/>
            <person name="Menard A."/>
            <person name="Vieira L."/>
            <person name="Sampaio D.A."/>
            <person name="Gomes J.P."/>
            <person name="Oleastro M."/>
        </authorList>
    </citation>
    <scope>NUCLEOTIDE SEQUENCE [LARGE SCALE GENOMIC DNA]</scope>
    <source>
        <strain evidence="2 3">229334/12</strain>
    </source>
</reference>
<gene>
    <name evidence="2" type="ORF">HPU229334_00880</name>
</gene>
<sequence length="158" mass="18185">DALIDTITILPMAKVFKAKKIVDKAKTIYNKISNIISKDKNKKDVRIAKPKPKSLSRQEVLGIVDKLPRNPKEFRRKLVNSKEELDKLWERLTKNAKDLEPKSDKRYGMPIYRRELDDGTVIQYKKASTSRGSVSGGETIEINSQNPRENLRSIHIKK</sequence>
<dbReference type="PATRIC" id="fig|35818.11.peg.171"/>
<dbReference type="Proteomes" id="UP000037997">
    <property type="component" value="Unassembled WGS sequence"/>
</dbReference>
<feature type="non-terminal residue" evidence="2">
    <location>
        <position position="1"/>
    </location>
</feature>
<evidence type="ECO:0000313" key="3">
    <source>
        <dbReference type="Proteomes" id="UP000037997"/>
    </source>
</evidence>
<name>A0A0N1MP97_9HELI</name>